<organism evidence="1 2">
    <name type="scientific">Hydrobacter penzbergensis</name>
    <dbReference type="NCBI Taxonomy" id="1235997"/>
    <lineage>
        <taxon>Bacteria</taxon>
        <taxon>Pseudomonadati</taxon>
        <taxon>Bacteroidota</taxon>
        <taxon>Chitinophagia</taxon>
        <taxon>Chitinophagales</taxon>
        <taxon>Chitinophagaceae</taxon>
        <taxon>Hydrobacter</taxon>
    </lineage>
</organism>
<dbReference type="PANTHER" id="PTHR42830">
    <property type="entry name" value="OSMOTICALLY INDUCIBLE FAMILY PROTEIN"/>
    <property type="match status" value="1"/>
</dbReference>
<dbReference type="PANTHER" id="PTHR42830:SF2">
    <property type="entry name" value="OSMC_OHR FAMILY PROTEIN"/>
    <property type="match status" value="1"/>
</dbReference>
<evidence type="ECO:0000313" key="1">
    <source>
        <dbReference type="EMBL" id="SDX21787.1"/>
    </source>
</evidence>
<dbReference type="Proteomes" id="UP000198711">
    <property type="component" value="Unassembled WGS sequence"/>
</dbReference>
<dbReference type="RefSeq" id="WP_092724442.1">
    <property type="nucleotide sequence ID" value="NZ_FNNO01000011.1"/>
</dbReference>
<dbReference type="Gene3D" id="3.30.300.20">
    <property type="match status" value="1"/>
</dbReference>
<dbReference type="InterPro" id="IPR015946">
    <property type="entry name" value="KH_dom-like_a/b"/>
</dbReference>
<dbReference type="SUPFAM" id="SSF82784">
    <property type="entry name" value="OsmC-like"/>
    <property type="match status" value="1"/>
</dbReference>
<dbReference type="EMBL" id="FNNO01000011">
    <property type="protein sequence ID" value="SDX21787.1"/>
    <property type="molecule type" value="Genomic_DNA"/>
</dbReference>
<keyword evidence="2" id="KW-1185">Reference proteome</keyword>
<evidence type="ECO:0000313" key="2">
    <source>
        <dbReference type="Proteomes" id="UP000198711"/>
    </source>
</evidence>
<comment type="caution">
    <text evidence="1">The sequence shown here is derived from an EMBL/GenBank/DDBJ whole genome shotgun (WGS) entry which is preliminary data.</text>
</comment>
<dbReference type="InterPro" id="IPR036102">
    <property type="entry name" value="OsmC/Ohrsf"/>
</dbReference>
<protein>
    <submittedName>
        <fullName evidence="1">Organic hydroperoxide reductase OsmC/OhrA</fullName>
    </submittedName>
</protein>
<proteinExistence type="predicted"/>
<dbReference type="Pfam" id="PF02566">
    <property type="entry name" value="OsmC"/>
    <property type="match status" value="1"/>
</dbReference>
<reference evidence="1 2" key="1">
    <citation type="submission" date="2016-10" db="EMBL/GenBank/DDBJ databases">
        <authorList>
            <person name="Varghese N."/>
            <person name="Submissions S."/>
        </authorList>
    </citation>
    <scope>NUCLEOTIDE SEQUENCE [LARGE SCALE GENOMIC DNA]</scope>
    <source>
        <strain evidence="1 2">DSM 25353</strain>
    </source>
</reference>
<dbReference type="InterPro" id="IPR052707">
    <property type="entry name" value="OsmC_Ohr_Peroxiredoxin"/>
</dbReference>
<accession>A0A8X8IIC9</accession>
<dbReference type="InterPro" id="IPR003718">
    <property type="entry name" value="OsmC/Ohr_fam"/>
</dbReference>
<gene>
    <name evidence="1" type="ORF">SAMN05444410_11127</name>
</gene>
<name>A0A8X8IIC9_9BACT</name>
<dbReference type="AlphaFoldDB" id="A0A8X8IIC9"/>
<sequence length="155" mass="16954">MKQHHYTTSIQWTGNNGSGTDHYRNYERSHTISVEGKAAIAASSDPSFRGDKTKYNPEELLVASISSCHMLWYLHLCSEAGVIVTDYTDNATGIMAETADGGGHFVEVILHPTVTVKEASMIGKANGLHEKAHKLCFIANSVNFPVKHQPVTKVV</sequence>